<dbReference type="Proteomes" id="UP000010475">
    <property type="component" value="Chromosome"/>
</dbReference>
<proteinExistence type="predicted"/>
<dbReference type="AlphaFoldDB" id="K9X674"/>
<keyword evidence="2" id="KW-1185">Reference proteome</keyword>
<organism evidence="1 2">
    <name type="scientific">Cylindrospermum stagnale PCC 7417</name>
    <dbReference type="NCBI Taxonomy" id="56107"/>
    <lineage>
        <taxon>Bacteria</taxon>
        <taxon>Bacillati</taxon>
        <taxon>Cyanobacteriota</taxon>
        <taxon>Cyanophyceae</taxon>
        <taxon>Nostocales</taxon>
        <taxon>Nostocaceae</taxon>
        <taxon>Cylindrospermum</taxon>
    </lineage>
</organism>
<name>K9X674_9NOST</name>
<reference evidence="1 2" key="1">
    <citation type="submission" date="2012-06" db="EMBL/GenBank/DDBJ databases">
        <title>Finished chromosome of genome of Cylindrospermum stagnale PCC 7417.</title>
        <authorList>
            <consortium name="US DOE Joint Genome Institute"/>
            <person name="Gugger M."/>
            <person name="Coursin T."/>
            <person name="Rippka R."/>
            <person name="Tandeau De Marsac N."/>
            <person name="Huntemann M."/>
            <person name="Wei C.-L."/>
            <person name="Han J."/>
            <person name="Detter J.C."/>
            <person name="Han C."/>
            <person name="Tapia R."/>
            <person name="Chen A."/>
            <person name="Kyrpides N."/>
            <person name="Mavromatis K."/>
            <person name="Markowitz V."/>
            <person name="Szeto E."/>
            <person name="Ivanova N."/>
            <person name="Pagani I."/>
            <person name="Pati A."/>
            <person name="Goodwin L."/>
            <person name="Nordberg H.P."/>
            <person name="Cantor M.N."/>
            <person name="Hua S.X."/>
            <person name="Woyke T."/>
            <person name="Kerfeld C.A."/>
        </authorList>
    </citation>
    <scope>NUCLEOTIDE SEQUENCE [LARGE SCALE GENOMIC DNA]</scope>
    <source>
        <strain evidence="1 2">PCC 7417</strain>
    </source>
</reference>
<dbReference type="KEGG" id="csg:Cylst_5576"/>
<dbReference type="OrthoDB" id="3692448at2"/>
<dbReference type="HOGENOM" id="CLU_179867_0_0_3"/>
<sequence>MYTKALVSDGNFKQIKESASIDDRRRLTLGAEAKSKNYRVFMNSSGQILLDPVVNIPERELWLWKNSQARASLEKGMQQAAAGELHDLGSFAEYADLEIDD</sequence>
<protein>
    <submittedName>
        <fullName evidence="1">Uncharacterized protein</fullName>
    </submittedName>
</protein>
<gene>
    <name evidence="1" type="ORF">Cylst_5576</name>
</gene>
<dbReference type="EMBL" id="CP003642">
    <property type="protein sequence ID" value="AFZ27584.1"/>
    <property type="molecule type" value="Genomic_DNA"/>
</dbReference>
<dbReference type="PATRIC" id="fig|56107.3.peg.6137"/>
<dbReference type="RefSeq" id="WP_015210819.1">
    <property type="nucleotide sequence ID" value="NC_019757.1"/>
</dbReference>
<evidence type="ECO:0000313" key="2">
    <source>
        <dbReference type="Proteomes" id="UP000010475"/>
    </source>
</evidence>
<dbReference type="STRING" id="56107.Cylst_5576"/>
<evidence type="ECO:0000313" key="1">
    <source>
        <dbReference type="EMBL" id="AFZ27584.1"/>
    </source>
</evidence>
<accession>K9X674</accession>
<dbReference type="eggNOG" id="ENOG50339ER">
    <property type="taxonomic scope" value="Bacteria"/>
</dbReference>